<gene>
    <name evidence="3" type="ORF">GCM10009799_47380</name>
</gene>
<comment type="caution">
    <text evidence="3">The sequence shown here is derived from an EMBL/GenBank/DDBJ whole genome shotgun (WGS) entry which is preliminary data.</text>
</comment>
<feature type="domain" description="Thioesterase" evidence="2">
    <location>
        <begin position="3"/>
        <end position="187"/>
    </location>
</feature>
<dbReference type="EMBL" id="BAAAPC010000026">
    <property type="protein sequence ID" value="GAA2013552.1"/>
    <property type="molecule type" value="Genomic_DNA"/>
</dbReference>
<dbReference type="PANTHER" id="PTHR11487:SF0">
    <property type="entry name" value="S-ACYL FATTY ACID SYNTHASE THIOESTERASE, MEDIUM CHAIN"/>
    <property type="match status" value="1"/>
</dbReference>
<evidence type="ECO:0000259" key="2">
    <source>
        <dbReference type="Pfam" id="PF00975"/>
    </source>
</evidence>
<evidence type="ECO:0000313" key="3">
    <source>
        <dbReference type="EMBL" id="GAA2013552.1"/>
    </source>
</evidence>
<sequence>MSDLPEEVETIGVSLPGRDRRAGERPHTTLAAAVAAISTELHAFPPRSTVFYGHSLGALLALATAHVSPCNGVVASCSMPGTRGHPDPARVSSPEGVAEIFALHKLPGDALEAPGLSPPQRALAHDLALTAESLRAVDHLRLAVPLTALAGTDDPLIDPGVLPLWAAFTSGRFRGRRVDGGHFFPFAPFGRSVVVDELRALIATARSGSGAPPLPDRLPIGPVRS</sequence>
<dbReference type="Gene3D" id="3.40.50.1820">
    <property type="entry name" value="alpha/beta hydrolase"/>
    <property type="match status" value="1"/>
</dbReference>
<dbReference type="SUPFAM" id="SSF53474">
    <property type="entry name" value="alpha/beta-Hydrolases"/>
    <property type="match status" value="1"/>
</dbReference>
<evidence type="ECO:0000313" key="4">
    <source>
        <dbReference type="Proteomes" id="UP001501585"/>
    </source>
</evidence>
<organism evidence="3 4">
    <name type="scientific">Nocardiopsis rhodophaea</name>
    <dbReference type="NCBI Taxonomy" id="280238"/>
    <lineage>
        <taxon>Bacteria</taxon>
        <taxon>Bacillati</taxon>
        <taxon>Actinomycetota</taxon>
        <taxon>Actinomycetes</taxon>
        <taxon>Streptosporangiales</taxon>
        <taxon>Nocardiopsidaceae</taxon>
        <taxon>Nocardiopsis</taxon>
    </lineage>
</organism>
<keyword evidence="4" id="KW-1185">Reference proteome</keyword>
<dbReference type="Pfam" id="PF00975">
    <property type="entry name" value="Thioesterase"/>
    <property type="match status" value="1"/>
</dbReference>
<name>A0ABN2TLJ4_9ACTN</name>
<dbReference type="InterPro" id="IPR001031">
    <property type="entry name" value="Thioesterase"/>
</dbReference>
<proteinExistence type="inferred from homology"/>
<dbReference type="Proteomes" id="UP001501585">
    <property type="component" value="Unassembled WGS sequence"/>
</dbReference>
<dbReference type="PANTHER" id="PTHR11487">
    <property type="entry name" value="THIOESTERASE"/>
    <property type="match status" value="1"/>
</dbReference>
<reference evidence="3 4" key="1">
    <citation type="journal article" date="2019" name="Int. J. Syst. Evol. Microbiol.">
        <title>The Global Catalogue of Microorganisms (GCM) 10K type strain sequencing project: providing services to taxonomists for standard genome sequencing and annotation.</title>
        <authorList>
            <consortium name="The Broad Institute Genomics Platform"/>
            <consortium name="The Broad Institute Genome Sequencing Center for Infectious Disease"/>
            <person name="Wu L."/>
            <person name="Ma J."/>
        </authorList>
    </citation>
    <scope>NUCLEOTIDE SEQUENCE [LARGE SCALE GENOMIC DNA]</scope>
    <source>
        <strain evidence="3 4">JCM 15313</strain>
    </source>
</reference>
<comment type="similarity">
    <text evidence="1">Belongs to the thioesterase family.</text>
</comment>
<evidence type="ECO:0000256" key="1">
    <source>
        <dbReference type="ARBA" id="ARBA00007169"/>
    </source>
</evidence>
<dbReference type="InterPro" id="IPR012223">
    <property type="entry name" value="TEII"/>
</dbReference>
<dbReference type="InterPro" id="IPR029058">
    <property type="entry name" value="AB_hydrolase_fold"/>
</dbReference>
<accession>A0ABN2TLJ4</accession>
<protein>
    <recommendedName>
        <fullName evidence="2">Thioesterase domain-containing protein</fullName>
    </recommendedName>
</protein>